<dbReference type="GO" id="GO:0003723">
    <property type="term" value="F:RNA binding"/>
    <property type="evidence" value="ECO:0007669"/>
    <property type="project" value="UniProtKB-UniRule"/>
</dbReference>
<dbReference type="CDD" id="cd12311">
    <property type="entry name" value="RRM_SRSF2_SRSF8"/>
    <property type="match status" value="1"/>
</dbReference>
<evidence type="ECO:0000259" key="4">
    <source>
        <dbReference type="PROSITE" id="PS50102"/>
    </source>
</evidence>
<dbReference type="InterPro" id="IPR012677">
    <property type="entry name" value="Nucleotide-bd_a/b_plait_sf"/>
</dbReference>
<dbReference type="GeneTree" id="ENSGT00940000154883"/>
<proteinExistence type="predicted"/>
<dbReference type="InterPro" id="IPR050441">
    <property type="entry name" value="RBM"/>
</dbReference>
<feature type="domain" description="RRM" evidence="4">
    <location>
        <begin position="14"/>
        <end position="97"/>
    </location>
</feature>
<name>A0A8C6DSQ5_MOSMO</name>
<evidence type="ECO:0000256" key="2">
    <source>
        <dbReference type="PROSITE-ProRule" id="PRU00176"/>
    </source>
</evidence>
<evidence type="ECO:0000256" key="3">
    <source>
        <dbReference type="SAM" id="MobiDB-lite"/>
    </source>
</evidence>
<dbReference type="InterPro" id="IPR000504">
    <property type="entry name" value="RRM_dom"/>
</dbReference>
<dbReference type="PANTHER" id="PTHR48034">
    <property type="entry name" value="TRANSFORMER-2 SEX-DETERMINING PROTEIN-RELATED"/>
    <property type="match status" value="1"/>
</dbReference>
<reference evidence="5" key="2">
    <citation type="submission" date="2025-09" db="UniProtKB">
        <authorList>
            <consortium name="Ensembl"/>
        </authorList>
    </citation>
    <scope>IDENTIFICATION</scope>
</reference>
<reference evidence="5" key="1">
    <citation type="submission" date="2025-08" db="UniProtKB">
        <authorList>
            <consortium name="Ensembl"/>
        </authorList>
    </citation>
    <scope>IDENTIFICATION</scope>
</reference>
<dbReference type="PROSITE" id="PS50102">
    <property type="entry name" value="RRM"/>
    <property type="match status" value="1"/>
</dbReference>
<dbReference type="Proteomes" id="UP000694544">
    <property type="component" value="Unplaced"/>
</dbReference>
<accession>A0A8C6DSQ5</accession>
<dbReference type="SMART" id="SM00360">
    <property type="entry name" value="RRM"/>
    <property type="match status" value="1"/>
</dbReference>
<keyword evidence="6" id="KW-1185">Reference proteome</keyword>
<keyword evidence="1 2" id="KW-0694">RNA-binding</keyword>
<protein>
    <recommendedName>
        <fullName evidence="4">RRM domain-containing protein</fullName>
    </recommendedName>
</protein>
<dbReference type="InterPro" id="IPR035979">
    <property type="entry name" value="RBD_domain_sf"/>
</dbReference>
<evidence type="ECO:0000256" key="1">
    <source>
        <dbReference type="ARBA" id="ARBA00022884"/>
    </source>
</evidence>
<dbReference type="Pfam" id="PF00076">
    <property type="entry name" value="RRM_1"/>
    <property type="match status" value="1"/>
</dbReference>
<dbReference type="SUPFAM" id="SSF54928">
    <property type="entry name" value="RNA-binding domain, RBD"/>
    <property type="match status" value="1"/>
</dbReference>
<evidence type="ECO:0000313" key="5">
    <source>
        <dbReference type="Ensembl" id="ENSMMSP00000018837.1"/>
    </source>
</evidence>
<sequence>MSYSRPPPNVGDLISLKVDNLTDRISCRTLRRIFEKYGPIGDVYIPRDRFTQESRGFAFIRFHDKHHAEEAMDAMDGIMLDGPPGADHHLRPDLASAAQSLHLAPVIVLHHPRDQVLLEGPSPPRSPDLPQQPHLGLDPEAFHQEESTGPEDNQKIPPGFQKRKEPCHVRIISN</sequence>
<evidence type="ECO:0000313" key="6">
    <source>
        <dbReference type="Proteomes" id="UP000694544"/>
    </source>
</evidence>
<dbReference type="Ensembl" id="ENSMMST00000020797.1">
    <property type="protein sequence ID" value="ENSMMSP00000018837.1"/>
    <property type="gene ID" value="ENSMMSG00000014252.1"/>
</dbReference>
<dbReference type="Gene3D" id="3.30.70.330">
    <property type="match status" value="1"/>
</dbReference>
<dbReference type="AlphaFoldDB" id="A0A8C6DSQ5"/>
<feature type="region of interest" description="Disordered" evidence="3">
    <location>
        <begin position="116"/>
        <end position="174"/>
    </location>
</feature>
<organism evidence="5 6">
    <name type="scientific">Moschus moschiferus</name>
    <name type="common">Siberian musk deer</name>
    <name type="synonym">Moschus sibiricus</name>
    <dbReference type="NCBI Taxonomy" id="68415"/>
    <lineage>
        <taxon>Eukaryota</taxon>
        <taxon>Metazoa</taxon>
        <taxon>Chordata</taxon>
        <taxon>Craniata</taxon>
        <taxon>Vertebrata</taxon>
        <taxon>Euteleostomi</taxon>
        <taxon>Mammalia</taxon>
        <taxon>Eutheria</taxon>
        <taxon>Laurasiatheria</taxon>
        <taxon>Artiodactyla</taxon>
        <taxon>Ruminantia</taxon>
        <taxon>Pecora</taxon>
        <taxon>Moschidae</taxon>
        <taxon>Moschus</taxon>
    </lineage>
</organism>